<feature type="region of interest" description="Disordered" evidence="1">
    <location>
        <begin position="52"/>
        <end position="82"/>
    </location>
</feature>
<protein>
    <submittedName>
        <fullName evidence="2">Uncharacterized protein</fullName>
    </submittedName>
</protein>
<proteinExistence type="predicted"/>
<gene>
    <name evidence="2" type="ORF">K0M31_007547</name>
</gene>
<dbReference type="EMBL" id="JAHYIQ010000002">
    <property type="protein sequence ID" value="KAK1134776.1"/>
    <property type="molecule type" value="Genomic_DNA"/>
</dbReference>
<evidence type="ECO:0000313" key="3">
    <source>
        <dbReference type="Proteomes" id="UP001177670"/>
    </source>
</evidence>
<organism evidence="2 3">
    <name type="scientific">Melipona bicolor</name>
    <dbReference type="NCBI Taxonomy" id="60889"/>
    <lineage>
        <taxon>Eukaryota</taxon>
        <taxon>Metazoa</taxon>
        <taxon>Ecdysozoa</taxon>
        <taxon>Arthropoda</taxon>
        <taxon>Hexapoda</taxon>
        <taxon>Insecta</taxon>
        <taxon>Pterygota</taxon>
        <taxon>Neoptera</taxon>
        <taxon>Endopterygota</taxon>
        <taxon>Hymenoptera</taxon>
        <taxon>Apocrita</taxon>
        <taxon>Aculeata</taxon>
        <taxon>Apoidea</taxon>
        <taxon>Anthophila</taxon>
        <taxon>Apidae</taxon>
        <taxon>Melipona</taxon>
    </lineage>
</organism>
<keyword evidence="3" id="KW-1185">Reference proteome</keyword>
<dbReference type="AlphaFoldDB" id="A0AA40KVX2"/>
<name>A0AA40KVX2_9HYME</name>
<evidence type="ECO:0000313" key="2">
    <source>
        <dbReference type="EMBL" id="KAK1134776.1"/>
    </source>
</evidence>
<sequence>MQNTSDQPVGSLDSIYQSARHGSRRIVGWISKNLRGFVTLECKDRVQRRFTIEREIEANEGREETDVSRGKNAAKEPRGADP</sequence>
<dbReference type="Proteomes" id="UP001177670">
    <property type="component" value="Unassembled WGS sequence"/>
</dbReference>
<comment type="caution">
    <text evidence="2">The sequence shown here is derived from an EMBL/GenBank/DDBJ whole genome shotgun (WGS) entry which is preliminary data.</text>
</comment>
<reference evidence="2" key="1">
    <citation type="submission" date="2021-10" db="EMBL/GenBank/DDBJ databases">
        <title>Melipona bicolor Genome sequencing and assembly.</title>
        <authorList>
            <person name="Araujo N.S."/>
            <person name="Arias M.C."/>
        </authorList>
    </citation>
    <scope>NUCLEOTIDE SEQUENCE</scope>
    <source>
        <strain evidence="2">USP_2M_L1-L4_2017</strain>
        <tissue evidence="2">Whole body</tissue>
    </source>
</reference>
<evidence type="ECO:0000256" key="1">
    <source>
        <dbReference type="SAM" id="MobiDB-lite"/>
    </source>
</evidence>
<accession>A0AA40KVX2</accession>